<evidence type="ECO:0000259" key="9">
    <source>
        <dbReference type="SMART" id="SM00813"/>
    </source>
</evidence>
<dbReference type="OrthoDB" id="9758333at2"/>
<dbReference type="SUPFAM" id="SSF51445">
    <property type="entry name" value="(Trans)glycosidases"/>
    <property type="match status" value="1"/>
</dbReference>
<feature type="domain" description="Alpha-L-arabinofuranosidase C-terminal" evidence="9">
    <location>
        <begin position="291"/>
        <end position="488"/>
    </location>
</feature>
<evidence type="ECO:0000256" key="1">
    <source>
        <dbReference type="ARBA" id="ARBA00001462"/>
    </source>
</evidence>
<evidence type="ECO:0000256" key="5">
    <source>
        <dbReference type="ARBA" id="ARBA00022801"/>
    </source>
</evidence>
<feature type="region of interest" description="Disordered" evidence="8">
    <location>
        <begin position="452"/>
        <end position="471"/>
    </location>
</feature>
<dbReference type="PANTHER" id="PTHR43576:SF3">
    <property type="entry name" value="ALPHA-L-ARABINOFURANOSIDASE C"/>
    <property type="match status" value="1"/>
</dbReference>
<keyword evidence="5" id="KW-0378">Hydrolase</keyword>
<evidence type="ECO:0000313" key="10">
    <source>
        <dbReference type="EMBL" id="REF35982.1"/>
    </source>
</evidence>
<dbReference type="Gene3D" id="2.60.40.1180">
    <property type="entry name" value="Golgi alpha-mannosidase II"/>
    <property type="match status" value="1"/>
</dbReference>
<dbReference type="InterPro" id="IPR010720">
    <property type="entry name" value="Alpha-L-AF_C"/>
</dbReference>
<dbReference type="Gene3D" id="3.20.20.80">
    <property type="entry name" value="Glycosidases"/>
    <property type="match status" value="1"/>
</dbReference>
<dbReference type="SMART" id="SM00813">
    <property type="entry name" value="Alpha-L-AF_C"/>
    <property type="match status" value="1"/>
</dbReference>
<comment type="subunit">
    <text evidence="3">Homohexamer; trimer of dimers.</text>
</comment>
<evidence type="ECO:0000256" key="7">
    <source>
        <dbReference type="ARBA" id="ARBA00023295"/>
    </source>
</evidence>
<dbReference type="AlphaFoldDB" id="A0A3D9V2F9"/>
<evidence type="ECO:0000256" key="3">
    <source>
        <dbReference type="ARBA" id="ARBA00011165"/>
    </source>
</evidence>
<keyword evidence="7" id="KW-0326">Glycosidase</keyword>
<comment type="similarity">
    <text evidence="2">Belongs to the glycosyl hydrolase 51 family.</text>
</comment>
<dbReference type="InterPro" id="IPR055235">
    <property type="entry name" value="ASD1_cat"/>
</dbReference>
<dbReference type="PANTHER" id="PTHR43576">
    <property type="entry name" value="ALPHA-L-ARABINOFURANOSIDASE C-RELATED"/>
    <property type="match status" value="1"/>
</dbReference>
<evidence type="ECO:0000256" key="4">
    <source>
        <dbReference type="ARBA" id="ARBA00012670"/>
    </source>
</evidence>
<dbReference type="SUPFAM" id="SSF51011">
    <property type="entry name" value="Glycosyl hydrolase domain"/>
    <property type="match status" value="1"/>
</dbReference>
<evidence type="ECO:0000313" key="11">
    <source>
        <dbReference type="Proteomes" id="UP000256485"/>
    </source>
</evidence>
<keyword evidence="11" id="KW-1185">Reference proteome</keyword>
<dbReference type="EMBL" id="QTUC01000001">
    <property type="protein sequence ID" value="REF35982.1"/>
    <property type="molecule type" value="Genomic_DNA"/>
</dbReference>
<accession>A0A3D9V2F9</accession>
<organism evidence="10 11">
    <name type="scientific">Thermasporomyces composti</name>
    <dbReference type="NCBI Taxonomy" id="696763"/>
    <lineage>
        <taxon>Bacteria</taxon>
        <taxon>Bacillati</taxon>
        <taxon>Actinomycetota</taxon>
        <taxon>Actinomycetes</taxon>
        <taxon>Propionibacteriales</taxon>
        <taxon>Nocardioidaceae</taxon>
        <taxon>Thermasporomyces</taxon>
    </lineage>
</organism>
<comment type="catalytic activity">
    <reaction evidence="1">
        <text>Hydrolysis of terminal non-reducing alpha-L-arabinofuranoside residues in alpha-L-arabinosides.</text>
        <dbReference type="EC" id="3.2.1.55"/>
    </reaction>
</comment>
<gene>
    <name evidence="10" type="ORF">DFJ64_1376</name>
</gene>
<sequence length="500" mass="55728">MEQATLTLDPAFRIGAIDPRIRGSFVEHLGRCVYGGIYEPDHPDADEDGFRTDVLALTRELGVTTVRYPGGNFVSGYRWEDGIGPKDQRPRRLDLAWKTIETNQVGVDEFVAWCRKAKVEPMMAVNLGTRGIEEAAALVEYCNHPSGSYWSDLRVRNGAKDPHRVRIWCLGNEMDGPWQIGHKTAREYGILAKQTAKAMRLVDPDLELVACGSSGRWMPTFASWEAEVLEHCYDVVDYVSLHSYYRPKDGDYASFLASGVDMDAMIEAVVATADYVKAKLRSSKTLHLSYDEWNVWYQQPGDTREWVVAPSLFEDQYSLIDAVVVGSLLNSLLRHADRVRMACFAQLVNVIAPITTETGGPAWRQTTYHPMRLVFQHGVGDALRVEPRGPLVETAQYGAVPQLDASATLDPETGAVALFAVNRSLTEPLVVEADVRALRGVRPVEHLALYGERDATNTKDNPDNVVPRSMPVPELADGRLRVTLPAMSWNLVRLSSDVRD</sequence>
<dbReference type="RefSeq" id="WP_115849676.1">
    <property type="nucleotide sequence ID" value="NZ_QTUC01000001.1"/>
</dbReference>
<name>A0A3D9V2F9_THECX</name>
<dbReference type="Pfam" id="PF06964">
    <property type="entry name" value="Alpha-L-AF_C"/>
    <property type="match status" value="1"/>
</dbReference>
<dbReference type="InterPro" id="IPR017853">
    <property type="entry name" value="GH"/>
</dbReference>
<evidence type="ECO:0000256" key="2">
    <source>
        <dbReference type="ARBA" id="ARBA00007186"/>
    </source>
</evidence>
<evidence type="ECO:0000256" key="8">
    <source>
        <dbReference type="SAM" id="MobiDB-lite"/>
    </source>
</evidence>
<reference evidence="10 11" key="1">
    <citation type="submission" date="2018-08" db="EMBL/GenBank/DDBJ databases">
        <title>Sequencing the genomes of 1000 actinobacteria strains.</title>
        <authorList>
            <person name="Klenk H.-P."/>
        </authorList>
    </citation>
    <scope>NUCLEOTIDE SEQUENCE [LARGE SCALE GENOMIC DNA]</scope>
    <source>
        <strain evidence="10 11">DSM 22891</strain>
    </source>
</reference>
<dbReference type="GO" id="GO:0000272">
    <property type="term" value="P:polysaccharide catabolic process"/>
    <property type="evidence" value="ECO:0007669"/>
    <property type="project" value="TreeGrafter"/>
</dbReference>
<dbReference type="Proteomes" id="UP000256485">
    <property type="component" value="Unassembled WGS sequence"/>
</dbReference>
<comment type="caution">
    <text evidence="10">The sequence shown here is derived from an EMBL/GenBank/DDBJ whole genome shotgun (WGS) entry which is preliminary data.</text>
</comment>
<dbReference type="EC" id="3.2.1.55" evidence="4"/>
<dbReference type="GO" id="GO:0046373">
    <property type="term" value="P:L-arabinose metabolic process"/>
    <property type="evidence" value="ECO:0007669"/>
    <property type="project" value="InterPro"/>
</dbReference>
<keyword evidence="6" id="KW-0119">Carbohydrate metabolism</keyword>
<feature type="compositionally biased region" description="Basic and acidic residues" evidence="8">
    <location>
        <begin position="452"/>
        <end position="462"/>
    </location>
</feature>
<protein>
    <recommendedName>
        <fullName evidence="4">non-reducing end alpha-L-arabinofuranosidase</fullName>
        <ecNumber evidence="4">3.2.1.55</ecNumber>
    </recommendedName>
</protein>
<dbReference type="InterPro" id="IPR013780">
    <property type="entry name" value="Glyco_hydro_b"/>
</dbReference>
<evidence type="ECO:0000256" key="6">
    <source>
        <dbReference type="ARBA" id="ARBA00023277"/>
    </source>
</evidence>
<dbReference type="Pfam" id="PF22848">
    <property type="entry name" value="ASD1_dom"/>
    <property type="match status" value="1"/>
</dbReference>
<proteinExistence type="inferred from homology"/>
<dbReference type="GO" id="GO:0046556">
    <property type="term" value="F:alpha-L-arabinofuranosidase activity"/>
    <property type="evidence" value="ECO:0007669"/>
    <property type="project" value="UniProtKB-EC"/>
</dbReference>